<sequence>MMEGERMNGFPSTMMEEELNLWDFLERAAALFGRKEVVSRLHTGEVHRTTYAEVYRRARRLMGGLRALGVGVGDRVATLGFNHFRHLEAYFAVPGMGSVLHTANPRLSPKEIAYILNHAEDKVLLFDPNLLPLVEAIRGELKTVRHLVVMDEKAPEGYLAYEEVLGEEVDPVRVPERAACGMAYTTGTTGLPKGVVYSHRALVLHSLAASLVDGTALSEKDVVLPVVPMFHVNAWCLPYAATLVGAKQVLPGPRLDPASLVELFDGEGVTFTAGVPTVWLALADHLESTGHRLKTLRRLVVGGSAAPRSLIERFERMGVEVRQGYGLTETSPVVVQNFIKSHLEALPEEEKLTLKAKTGLPIPLVRLRVADEEGRPVPKDGKALGEVQLKGPWITGGYYKNEEATRSALTPDGFFRTGDIAVWDEEGYIEIKDRLKDLIKSGGEWISSVDLENALMGHPKVKEAAVVAIPHPRWQERPLAVVVPRGEKPAPEELNAHLLKAGFAKWQLPDAYVFVEEIPRTSAGKFLKRALREQYKDYYGGA</sequence>
<dbReference type="Pfam" id="PF13193">
    <property type="entry name" value="AMP-binding_C"/>
    <property type="match status" value="1"/>
</dbReference>
<dbReference type="GO" id="GO:0016874">
    <property type="term" value="F:ligase activity"/>
    <property type="evidence" value="ECO:0007669"/>
    <property type="project" value="UniProtKB-KW"/>
</dbReference>
<comment type="similarity">
    <text evidence="1">Belongs to the ATP-dependent AMP-binding enzyme family.</text>
</comment>
<evidence type="ECO:0000259" key="6">
    <source>
        <dbReference type="Pfam" id="PF13193"/>
    </source>
</evidence>
<dbReference type="InterPro" id="IPR045851">
    <property type="entry name" value="AMP-bd_C_sf"/>
</dbReference>
<dbReference type="EMBL" id="AE017221">
    <property type="protein sequence ID" value="AAS80584.1"/>
    <property type="molecule type" value="Genomic_DNA"/>
</dbReference>
<dbReference type="Pfam" id="PF00501">
    <property type="entry name" value="AMP-binding"/>
    <property type="match status" value="1"/>
</dbReference>
<evidence type="ECO:0000313" key="8">
    <source>
        <dbReference type="Proteomes" id="UP000000592"/>
    </source>
</evidence>
<dbReference type="NCBIfam" id="NF004837">
    <property type="entry name" value="PRK06187.1"/>
    <property type="match status" value="1"/>
</dbReference>
<keyword evidence="4" id="KW-0443">Lipid metabolism</keyword>
<dbReference type="PANTHER" id="PTHR43859">
    <property type="entry name" value="ACYL-ACTIVATING ENZYME"/>
    <property type="match status" value="1"/>
</dbReference>
<dbReference type="InterPro" id="IPR000873">
    <property type="entry name" value="AMP-dep_synth/lig_dom"/>
</dbReference>
<gene>
    <name evidence="7" type="ordered locus">TT_C0236</name>
</gene>
<dbReference type="PROSITE" id="PS00455">
    <property type="entry name" value="AMP_BINDING"/>
    <property type="match status" value="1"/>
</dbReference>
<keyword evidence="3" id="KW-0276">Fatty acid metabolism</keyword>
<reference evidence="7 8" key="1">
    <citation type="journal article" date="2004" name="Nat. Biotechnol.">
        <title>The genome sequence of the extreme thermophile Thermus thermophilus.</title>
        <authorList>
            <person name="Henne A."/>
            <person name="Brueggemann H."/>
            <person name="Raasch C."/>
            <person name="Wiezer A."/>
            <person name="Hartsch T."/>
            <person name="Liesegang H."/>
            <person name="Johann A."/>
            <person name="Lienard T."/>
            <person name="Gohl O."/>
            <person name="Martinez-Arias R."/>
            <person name="Jacobi C."/>
            <person name="Starkuviene V."/>
            <person name="Schlenczeck S."/>
            <person name="Dencker S."/>
            <person name="Huber R."/>
            <person name="Klenk H.-P."/>
            <person name="Overbeek R."/>
            <person name="Kramer W."/>
            <person name="Merkl R."/>
            <person name="Gottschalk G."/>
            <person name="Fritz H.-J."/>
        </authorList>
    </citation>
    <scope>NUCLEOTIDE SEQUENCE [LARGE SCALE GENOMIC DNA]</scope>
    <source>
        <strain evidence="8">ATCC BAA-163 / DSM 7039 / HB27</strain>
    </source>
</reference>
<dbReference type="InterPro" id="IPR042099">
    <property type="entry name" value="ANL_N_sf"/>
</dbReference>
<accession>Q72L27</accession>
<dbReference type="FunFam" id="3.30.300.30:FF:000008">
    <property type="entry name" value="2,3-dihydroxybenzoate-AMP ligase"/>
    <property type="match status" value="1"/>
</dbReference>
<proteinExistence type="inferred from homology"/>
<keyword evidence="2 7" id="KW-0436">Ligase</keyword>
<dbReference type="HOGENOM" id="CLU_000022_59_5_0"/>
<feature type="domain" description="AMP-dependent synthetase/ligase" evidence="5">
    <location>
        <begin position="25"/>
        <end position="399"/>
    </location>
</feature>
<evidence type="ECO:0000256" key="3">
    <source>
        <dbReference type="ARBA" id="ARBA00022832"/>
    </source>
</evidence>
<dbReference type="SUPFAM" id="SSF56801">
    <property type="entry name" value="Acetyl-CoA synthetase-like"/>
    <property type="match status" value="1"/>
</dbReference>
<dbReference type="Gene3D" id="3.40.50.12780">
    <property type="entry name" value="N-terminal domain of ligase-like"/>
    <property type="match status" value="1"/>
</dbReference>
<dbReference type="GO" id="GO:0006631">
    <property type="term" value="P:fatty acid metabolic process"/>
    <property type="evidence" value="ECO:0007669"/>
    <property type="project" value="UniProtKB-KW"/>
</dbReference>
<evidence type="ECO:0000256" key="2">
    <source>
        <dbReference type="ARBA" id="ARBA00022598"/>
    </source>
</evidence>
<dbReference type="InterPro" id="IPR025110">
    <property type="entry name" value="AMP-bd_C"/>
</dbReference>
<evidence type="ECO:0000256" key="1">
    <source>
        <dbReference type="ARBA" id="ARBA00006432"/>
    </source>
</evidence>
<dbReference type="KEGG" id="tth:TT_C0236"/>
<organism evidence="7 8">
    <name type="scientific">Thermus thermophilus (strain ATCC BAA-163 / DSM 7039 / HB27)</name>
    <dbReference type="NCBI Taxonomy" id="262724"/>
    <lineage>
        <taxon>Bacteria</taxon>
        <taxon>Thermotogati</taxon>
        <taxon>Deinococcota</taxon>
        <taxon>Deinococci</taxon>
        <taxon>Thermales</taxon>
        <taxon>Thermaceae</taxon>
        <taxon>Thermus</taxon>
    </lineage>
</organism>
<name>Q72L27_THET2</name>
<dbReference type="InterPro" id="IPR020845">
    <property type="entry name" value="AMP-binding_CS"/>
</dbReference>
<dbReference type="Gene3D" id="3.30.300.30">
    <property type="match status" value="1"/>
</dbReference>
<evidence type="ECO:0000259" key="5">
    <source>
        <dbReference type="Pfam" id="PF00501"/>
    </source>
</evidence>
<protein>
    <submittedName>
        <fullName evidence="7">Medium-chain-fatty-acid-CoA ligase</fullName>
        <ecNumber evidence="7">6.2.1.-</ecNumber>
    </submittedName>
</protein>
<dbReference type="PANTHER" id="PTHR43859:SF4">
    <property type="entry name" value="BUTANOATE--COA LIGASE AAE1-RELATED"/>
    <property type="match status" value="1"/>
</dbReference>
<evidence type="ECO:0000256" key="4">
    <source>
        <dbReference type="ARBA" id="ARBA00023098"/>
    </source>
</evidence>
<feature type="domain" description="AMP-binding enzyme C-terminal" evidence="6">
    <location>
        <begin position="451"/>
        <end position="525"/>
    </location>
</feature>
<dbReference type="eggNOG" id="COG0318">
    <property type="taxonomic scope" value="Bacteria"/>
</dbReference>
<dbReference type="EC" id="6.2.1.-" evidence="7"/>
<dbReference type="Proteomes" id="UP000000592">
    <property type="component" value="Chromosome"/>
</dbReference>
<dbReference type="AlphaFoldDB" id="Q72L27"/>
<evidence type="ECO:0000313" key="7">
    <source>
        <dbReference type="EMBL" id="AAS80584.1"/>
    </source>
</evidence>
<dbReference type="CDD" id="cd12119">
    <property type="entry name" value="ttLC_FACS_AlkK_like"/>
    <property type="match status" value="1"/>
</dbReference>